<comment type="caution">
    <text evidence="1">The sequence shown here is derived from an EMBL/GenBank/DDBJ whole genome shotgun (WGS) entry which is preliminary data.</text>
</comment>
<dbReference type="EMBL" id="RWJN01000631">
    <property type="protein sequence ID" value="TCD60243.1"/>
    <property type="molecule type" value="Genomic_DNA"/>
</dbReference>
<proteinExistence type="predicted"/>
<name>A0A4R0R344_9APHY</name>
<evidence type="ECO:0000313" key="1">
    <source>
        <dbReference type="EMBL" id="TCD60243.1"/>
    </source>
</evidence>
<protein>
    <submittedName>
        <fullName evidence="1">Uncharacterized protein</fullName>
    </submittedName>
</protein>
<dbReference type="Proteomes" id="UP000292702">
    <property type="component" value="Unassembled WGS sequence"/>
</dbReference>
<reference evidence="1 2" key="1">
    <citation type="submission" date="2018-11" db="EMBL/GenBank/DDBJ databases">
        <title>Genome assembly of Steccherinum ochraceum LE-BIN_3174, the white-rot fungus of the Steccherinaceae family (The Residual Polyporoid clade, Polyporales, Basidiomycota).</title>
        <authorList>
            <person name="Fedorova T.V."/>
            <person name="Glazunova O.A."/>
            <person name="Landesman E.O."/>
            <person name="Moiseenko K.V."/>
            <person name="Psurtseva N.V."/>
            <person name="Savinova O.S."/>
            <person name="Shakhova N.V."/>
            <person name="Tyazhelova T.V."/>
            <person name="Vasina D.V."/>
        </authorList>
    </citation>
    <scope>NUCLEOTIDE SEQUENCE [LARGE SCALE GENOMIC DNA]</scope>
    <source>
        <strain evidence="1 2">LE-BIN_3174</strain>
    </source>
</reference>
<evidence type="ECO:0000313" key="2">
    <source>
        <dbReference type="Proteomes" id="UP000292702"/>
    </source>
</evidence>
<accession>A0A4R0R344</accession>
<dbReference type="AlphaFoldDB" id="A0A4R0R344"/>
<sequence>MDTWPAHATRFADNILQSVEKDQITSFAFRCSPVLEQLKMYLRFLVHKGGRLERLTFDLTQARHIDLEEDAEEFDVWSALPLSTMCPSLRYLTLVLPVEQHVAGQYDGRPTVARLWRFANRMLASSATITDITIRLSFRNAVGVYPPDTTQPFSCTLHTLEWKTWLDAMKRQDRLRTVQWEVERHPFVQPDIFEVLVLATLELDELIQAKLKGLGPDVAMLFGWR</sequence>
<gene>
    <name evidence="1" type="ORF">EIP91_010507</name>
</gene>
<keyword evidence="2" id="KW-1185">Reference proteome</keyword>
<organism evidence="1 2">
    <name type="scientific">Steccherinum ochraceum</name>
    <dbReference type="NCBI Taxonomy" id="92696"/>
    <lineage>
        <taxon>Eukaryota</taxon>
        <taxon>Fungi</taxon>
        <taxon>Dikarya</taxon>
        <taxon>Basidiomycota</taxon>
        <taxon>Agaricomycotina</taxon>
        <taxon>Agaricomycetes</taxon>
        <taxon>Polyporales</taxon>
        <taxon>Steccherinaceae</taxon>
        <taxon>Steccherinum</taxon>
    </lineage>
</organism>